<comment type="similarity">
    <text evidence="2 7">Belongs to the ExbD/TolR family.</text>
</comment>
<evidence type="ECO:0000313" key="10">
    <source>
        <dbReference type="Proteomes" id="UP000238071"/>
    </source>
</evidence>
<evidence type="ECO:0000256" key="3">
    <source>
        <dbReference type="ARBA" id="ARBA00022475"/>
    </source>
</evidence>
<evidence type="ECO:0000256" key="1">
    <source>
        <dbReference type="ARBA" id="ARBA00004162"/>
    </source>
</evidence>
<dbReference type="GO" id="GO:0005886">
    <property type="term" value="C:plasma membrane"/>
    <property type="evidence" value="ECO:0007669"/>
    <property type="project" value="UniProtKB-SubCell"/>
</dbReference>
<keyword evidence="5 8" id="KW-1133">Transmembrane helix</keyword>
<dbReference type="PANTHER" id="PTHR30558">
    <property type="entry name" value="EXBD MEMBRANE COMPONENT OF PMF-DRIVEN MACROMOLECULE IMPORT SYSTEM"/>
    <property type="match status" value="1"/>
</dbReference>
<reference evidence="9 10" key="1">
    <citation type="submission" date="2018-02" db="EMBL/GenBank/DDBJ databases">
        <title>Subsurface microbial communities from deep shales in Ohio and West Virginia, USA.</title>
        <authorList>
            <person name="Wrighton K."/>
        </authorList>
    </citation>
    <scope>NUCLEOTIDE SEQUENCE [LARGE SCALE GENOMIC DNA]</scope>
    <source>
        <strain evidence="9 10">OWC-G53F</strain>
    </source>
</reference>
<evidence type="ECO:0000256" key="5">
    <source>
        <dbReference type="ARBA" id="ARBA00022989"/>
    </source>
</evidence>
<dbReference type="OrthoDB" id="9793581at2"/>
<dbReference type="RefSeq" id="WP_104424294.1">
    <property type="nucleotide sequence ID" value="NZ_PTIY01000010.1"/>
</dbReference>
<dbReference type="GO" id="GO:0022857">
    <property type="term" value="F:transmembrane transporter activity"/>
    <property type="evidence" value="ECO:0007669"/>
    <property type="project" value="InterPro"/>
</dbReference>
<dbReference type="GO" id="GO:0015031">
    <property type="term" value="P:protein transport"/>
    <property type="evidence" value="ECO:0007669"/>
    <property type="project" value="UniProtKB-KW"/>
</dbReference>
<dbReference type="Gene3D" id="3.30.420.270">
    <property type="match status" value="1"/>
</dbReference>
<evidence type="ECO:0000256" key="8">
    <source>
        <dbReference type="SAM" id="Phobius"/>
    </source>
</evidence>
<dbReference type="EMBL" id="PTIY01000010">
    <property type="protein sequence ID" value="PPK69246.1"/>
    <property type="molecule type" value="Genomic_DNA"/>
</dbReference>
<keyword evidence="4 7" id="KW-0812">Transmembrane</keyword>
<keyword evidence="10" id="KW-1185">Reference proteome</keyword>
<dbReference type="Proteomes" id="UP000238071">
    <property type="component" value="Unassembled WGS sequence"/>
</dbReference>
<feature type="transmembrane region" description="Helical" evidence="8">
    <location>
        <begin position="12"/>
        <end position="31"/>
    </location>
</feature>
<proteinExistence type="inferred from homology"/>
<name>A0A2S6GVM5_9GAMM</name>
<dbReference type="PANTHER" id="PTHR30558:SF3">
    <property type="entry name" value="BIOPOLYMER TRANSPORT PROTEIN EXBD-RELATED"/>
    <property type="match status" value="1"/>
</dbReference>
<keyword evidence="7" id="KW-0653">Protein transport</keyword>
<protein>
    <submittedName>
        <fullName evidence="9">Biopolymer transport protein ExbD</fullName>
    </submittedName>
</protein>
<keyword evidence="7" id="KW-0813">Transport</keyword>
<accession>A0A2S6GVM5</accession>
<evidence type="ECO:0000256" key="6">
    <source>
        <dbReference type="ARBA" id="ARBA00023136"/>
    </source>
</evidence>
<evidence type="ECO:0000256" key="2">
    <source>
        <dbReference type="ARBA" id="ARBA00005811"/>
    </source>
</evidence>
<keyword evidence="6 8" id="KW-0472">Membrane</keyword>
<organism evidence="9 10">
    <name type="scientific">Methylobacter tundripaludum</name>
    <dbReference type="NCBI Taxonomy" id="173365"/>
    <lineage>
        <taxon>Bacteria</taxon>
        <taxon>Pseudomonadati</taxon>
        <taxon>Pseudomonadota</taxon>
        <taxon>Gammaproteobacteria</taxon>
        <taxon>Methylococcales</taxon>
        <taxon>Methylococcaceae</taxon>
        <taxon>Methylobacter</taxon>
    </lineage>
</organism>
<dbReference type="AlphaFoldDB" id="A0A2S6GVM5"/>
<keyword evidence="3" id="KW-1003">Cell membrane</keyword>
<dbReference type="InterPro" id="IPR003400">
    <property type="entry name" value="ExbD"/>
</dbReference>
<dbReference type="Pfam" id="PF02472">
    <property type="entry name" value="ExbD"/>
    <property type="match status" value="1"/>
</dbReference>
<gene>
    <name evidence="9" type="ORF">B0F88_11032</name>
</gene>
<evidence type="ECO:0000313" key="9">
    <source>
        <dbReference type="EMBL" id="PPK69246.1"/>
    </source>
</evidence>
<comment type="subcellular location">
    <subcellularLocation>
        <location evidence="1">Cell membrane</location>
        <topology evidence="1">Single-pass membrane protein</topology>
    </subcellularLocation>
    <subcellularLocation>
        <location evidence="7">Cell membrane</location>
        <topology evidence="7">Single-pass type II membrane protein</topology>
    </subcellularLocation>
</comment>
<evidence type="ECO:0000256" key="7">
    <source>
        <dbReference type="RuleBase" id="RU003879"/>
    </source>
</evidence>
<comment type="caution">
    <text evidence="9">The sequence shown here is derived from an EMBL/GenBank/DDBJ whole genome shotgun (WGS) entry which is preliminary data.</text>
</comment>
<evidence type="ECO:0000256" key="4">
    <source>
        <dbReference type="ARBA" id="ARBA00022692"/>
    </source>
</evidence>
<sequence>MKFQRKKRENVDITLISMIDVLFVLLLFFMVSTTFSQHTEVNIKLPEAEGSAAEEHPKTVSLMIDANGIYSLVGDDGQAHQLADQTRAGLKQELGKLAVNSKDVPFIINADDKTPNKAVMTALDIAGQVGFSRITFATLHPAE</sequence>